<gene>
    <name evidence="6" type="ORF">MGAL_10B087815</name>
</gene>
<reference evidence="6" key="1">
    <citation type="submission" date="2018-11" db="EMBL/GenBank/DDBJ databases">
        <authorList>
            <person name="Alioto T."/>
            <person name="Alioto T."/>
        </authorList>
    </citation>
    <scope>NUCLEOTIDE SEQUENCE</scope>
</reference>
<feature type="domain" description="ZMYM2-like/QRICH1 C-terminal" evidence="5">
    <location>
        <begin position="136"/>
        <end position="261"/>
    </location>
</feature>
<evidence type="ECO:0000313" key="7">
    <source>
        <dbReference type="Proteomes" id="UP000596742"/>
    </source>
</evidence>
<dbReference type="PANTHER" id="PTHR46963:SF2">
    <property type="match status" value="1"/>
</dbReference>
<evidence type="ECO:0000256" key="2">
    <source>
        <dbReference type="ARBA" id="ARBA00022553"/>
    </source>
</evidence>
<dbReference type="OrthoDB" id="6150861at2759"/>
<evidence type="ECO:0000313" key="6">
    <source>
        <dbReference type="EMBL" id="VDI42032.1"/>
    </source>
</evidence>
<comment type="caution">
    <text evidence="6">The sequence shown here is derived from an EMBL/GenBank/DDBJ whole genome shotgun (WGS) entry which is preliminary data.</text>
</comment>
<keyword evidence="2" id="KW-0597">Phosphoprotein</keyword>
<evidence type="ECO:0000256" key="3">
    <source>
        <dbReference type="ARBA" id="ARBA00022843"/>
    </source>
</evidence>
<dbReference type="PANTHER" id="PTHR46963">
    <property type="entry name" value="SIMILAR TO RIKEN CDNA E130308A19"/>
    <property type="match status" value="1"/>
</dbReference>
<accession>A0A8B6F0V1</accession>
<sequence>MPKRKKITNGEEMMDALLEDIFRYEELAELEAEAIRHNVTDVANSVRYEELEVEVEQPTMPQTDMTAQLLRDDDQDDDNKENDEESFSIKNNPEFAHSRRVLETKKKSLKSMGKGNNPNKADSLTGDEIAILRGKGIFGTQNPEVLLNAIWLNNGAYFGLRGRHDHVNMLWGDVLLEKTSNGKEYLEFNERSSKTRSGKKVGDYRPVQPKVFEEPKAGEKCPIHIYKEYSRHRPTVDHDSRFYLMPLVDPKTNVWFSKQWPQANTVSLGPITRPIQK</sequence>
<dbReference type="Pfam" id="PF12012">
    <property type="entry name" value="DUF3504"/>
    <property type="match status" value="1"/>
</dbReference>
<dbReference type="InterPro" id="IPR021893">
    <property type="entry name" value="ZMYM2-like_C"/>
</dbReference>
<dbReference type="AlphaFoldDB" id="A0A8B6F0V1"/>
<evidence type="ECO:0000256" key="4">
    <source>
        <dbReference type="SAM" id="MobiDB-lite"/>
    </source>
</evidence>
<dbReference type="Proteomes" id="UP000596742">
    <property type="component" value="Unassembled WGS sequence"/>
</dbReference>
<dbReference type="EMBL" id="UYJE01005964">
    <property type="protein sequence ID" value="VDI42032.1"/>
    <property type="molecule type" value="Genomic_DNA"/>
</dbReference>
<name>A0A8B6F0V1_MYTGA</name>
<keyword evidence="7" id="KW-1185">Reference proteome</keyword>
<feature type="region of interest" description="Disordered" evidence="4">
    <location>
        <begin position="73"/>
        <end position="101"/>
    </location>
</feature>
<organism evidence="6 7">
    <name type="scientific">Mytilus galloprovincialis</name>
    <name type="common">Mediterranean mussel</name>
    <dbReference type="NCBI Taxonomy" id="29158"/>
    <lineage>
        <taxon>Eukaryota</taxon>
        <taxon>Metazoa</taxon>
        <taxon>Spiralia</taxon>
        <taxon>Lophotrochozoa</taxon>
        <taxon>Mollusca</taxon>
        <taxon>Bivalvia</taxon>
        <taxon>Autobranchia</taxon>
        <taxon>Pteriomorphia</taxon>
        <taxon>Mytilida</taxon>
        <taxon>Mytiloidea</taxon>
        <taxon>Mytilidae</taxon>
        <taxon>Mytilinae</taxon>
        <taxon>Mytilus</taxon>
    </lineage>
</organism>
<evidence type="ECO:0000256" key="1">
    <source>
        <dbReference type="ARBA" id="ARBA00022499"/>
    </source>
</evidence>
<keyword evidence="1" id="KW-1017">Isopeptide bond</keyword>
<feature type="compositionally biased region" description="Acidic residues" evidence="4">
    <location>
        <begin position="73"/>
        <end position="86"/>
    </location>
</feature>
<protein>
    <recommendedName>
        <fullName evidence="5">ZMYM2-like/QRICH1 C-terminal domain-containing protein</fullName>
    </recommendedName>
</protein>
<proteinExistence type="predicted"/>
<evidence type="ECO:0000259" key="5">
    <source>
        <dbReference type="Pfam" id="PF12012"/>
    </source>
</evidence>
<dbReference type="InterPro" id="IPR042838">
    <property type="entry name" value="KIAA1958"/>
</dbReference>
<keyword evidence="3" id="KW-0832">Ubl conjugation</keyword>